<sequence length="101" mass="11220">MDLDVGKWLRKHAPEIKIITVMNKAESLDDGFGSVVSAANEAARTLRFGDPVAFSAETSLGMNDLYEVFRPLLEQQQMLLQTVQVCNSDETNEEESKLPCS</sequence>
<organism evidence="1 2">
    <name type="scientific">Helianthus annuus</name>
    <name type="common">Common sunflower</name>
    <dbReference type="NCBI Taxonomy" id="4232"/>
    <lineage>
        <taxon>Eukaryota</taxon>
        <taxon>Viridiplantae</taxon>
        <taxon>Streptophyta</taxon>
        <taxon>Embryophyta</taxon>
        <taxon>Tracheophyta</taxon>
        <taxon>Spermatophyta</taxon>
        <taxon>Magnoliopsida</taxon>
        <taxon>eudicotyledons</taxon>
        <taxon>Gunneridae</taxon>
        <taxon>Pentapetalae</taxon>
        <taxon>asterids</taxon>
        <taxon>campanulids</taxon>
        <taxon>Asterales</taxon>
        <taxon>Asteraceae</taxon>
        <taxon>Asteroideae</taxon>
        <taxon>Heliantheae alliance</taxon>
        <taxon>Heliantheae</taxon>
        <taxon>Helianthus</taxon>
    </lineage>
</organism>
<evidence type="ECO:0000313" key="2">
    <source>
        <dbReference type="Proteomes" id="UP000215914"/>
    </source>
</evidence>
<dbReference type="EMBL" id="MNCJ02000326">
    <property type="protein sequence ID" value="KAF5784409.1"/>
    <property type="molecule type" value="Genomic_DNA"/>
</dbReference>
<dbReference type="SUPFAM" id="SSF52540">
    <property type="entry name" value="P-loop containing nucleoside triphosphate hydrolases"/>
    <property type="match status" value="1"/>
</dbReference>
<proteinExistence type="predicted"/>
<dbReference type="Proteomes" id="UP000215914">
    <property type="component" value="Unassembled WGS sequence"/>
</dbReference>
<comment type="caution">
    <text evidence="1">The sequence shown here is derived from an EMBL/GenBank/DDBJ whole genome shotgun (WGS) entry which is preliminary data.</text>
</comment>
<reference evidence="1" key="1">
    <citation type="journal article" date="2017" name="Nature">
        <title>The sunflower genome provides insights into oil metabolism, flowering and Asterid evolution.</title>
        <authorList>
            <person name="Badouin H."/>
            <person name="Gouzy J."/>
            <person name="Grassa C.J."/>
            <person name="Murat F."/>
            <person name="Staton S.E."/>
            <person name="Cottret L."/>
            <person name="Lelandais-Briere C."/>
            <person name="Owens G.L."/>
            <person name="Carrere S."/>
            <person name="Mayjonade B."/>
            <person name="Legrand L."/>
            <person name="Gill N."/>
            <person name="Kane N.C."/>
            <person name="Bowers J.E."/>
            <person name="Hubner S."/>
            <person name="Bellec A."/>
            <person name="Berard A."/>
            <person name="Berges H."/>
            <person name="Blanchet N."/>
            <person name="Boniface M.C."/>
            <person name="Brunel D."/>
            <person name="Catrice O."/>
            <person name="Chaidir N."/>
            <person name="Claudel C."/>
            <person name="Donnadieu C."/>
            <person name="Faraut T."/>
            <person name="Fievet G."/>
            <person name="Helmstetter N."/>
            <person name="King M."/>
            <person name="Knapp S.J."/>
            <person name="Lai Z."/>
            <person name="Le Paslier M.C."/>
            <person name="Lippi Y."/>
            <person name="Lorenzon L."/>
            <person name="Mandel J.R."/>
            <person name="Marage G."/>
            <person name="Marchand G."/>
            <person name="Marquand E."/>
            <person name="Bret-Mestries E."/>
            <person name="Morien E."/>
            <person name="Nambeesan S."/>
            <person name="Nguyen T."/>
            <person name="Pegot-Espagnet P."/>
            <person name="Pouilly N."/>
            <person name="Raftis F."/>
            <person name="Sallet E."/>
            <person name="Schiex T."/>
            <person name="Thomas J."/>
            <person name="Vandecasteele C."/>
            <person name="Vares D."/>
            <person name="Vear F."/>
            <person name="Vautrin S."/>
            <person name="Crespi M."/>
            <person name="Mangin B."/>
            <person name="Burke J.M."/>
            <person name="Salse J."/>
            <person name="Munos S."/>
            <person name="Vincourt P."/>
            <person name="Rieseberg L.H."/>
            <person name="Langlade N.B."/>
        </authorList>
    </citation>
    <scope>NUCLEOTIDE SEQUENCE</scope>
    <source>
        <tissue evidence="1">Leaves</tissue>
    </source>
</reference>
<dbReference type="InterPro" id="IPR027417">
    <property type="entry name" value="P-loop_NTPase"/>
</dbReference>
<keyword evidence="2" id="KW-1185">Reference proteome</keyword>
<gene>
    <name evidence="1" type="ORF">HanXRQr2_Chr11g0519221</name>
</gene>
<reference evidence="1" key="2">
    <citation type="submission" date="2020-06" db="EMBL/GenBank/DDBJ databases">
        <title>Helianthus annuus Genome sequencing and assembly Release 2.</title>
        <authorList>
            <person name="Gouzy J."/>
            <person name="Langlade N."/>
            <person name="Munos S."/>
        </authorList>
    </citation>
    <scope>NUCLEOTIDE SEQUENCE</scope>
    <source>
        <tissue evidence="1">Leaves</tissue>
    </source>
</reference>
<evidence type="ECO:0000313" key="1">
    <source>
        <dbReference type="EMBL" id="KAF5784409.1"/>
    </source>
</evidence>
<keyword evidence="1" id="KW-0378">Hydrolase</keyword>
<dbReference type="PANTHER" id="PTHR43834:SF6">
    <property type="entry name" value="GTPASE DER"/>
    <property type="match status" value="1"/>
</dbReference>
<dbReference type="AlphaFoldDB" id="A0A9K3HU60"/>
<dbReference type="GO" id="GO:0016787">
    <property type="term" value="F:hydrolase activity"/>
    <property type="evidence" value="ECO:0007669"/>
    <property type="project" value="UniProtKB-KW"/>
</dbReference>
<accession>A0A9K3HU60</accession>
<dbReference type="Gramene" id="mRNA:HanXRQr2_Chr11g0519221">
    <property type="protein sequence ID" value="mRNA:HanXRQr2_Chr11g0519221"/>
    <property type="gene ID" value="HanXRQr2_Chr11g0519221"/>
</dbReference>
<dbReference type="PANTHER" id="PTHR43834">
    <property type="entry name" value="GTPASE DER"/>
    <property type="match status" value="1"/>
</dbReference>
<name>A0A9K3HU60_HELAN</name>
<dbReference type="Gene3D" id="3.40.50.300">
    <property type="entry name" value="P-loop containing nucleotide triphosphate hydrolases"/>
    <property type="match status" value="1"/>
</dbReference>
<protein>
    <submittedName>
        <fullName evidence="1">P-loop containing nucleoside triphosphate hydrolase</fullName>
    </submittedName>
</protein>